<accession>A0A7D3UR90</accession>
<dbReference type="Proteomes" id="UP001162001">
    <property type="component" value="Segment"/>
</dbReference>
<evidence type="ECO:0000256" key="1">
    <source>
        <dbReference type="SAM" id="Phobius"/>
    </source>
</evidence>
<keyword evidence="3" id="KW-1185">Reference proteome</keyword>
<dbReference type="EMBL" id="MT418680">
    <property type="protein sequence ID" value="QKF94433.1"/>
    <property type="molecule type" value="Genomic_DNA"/>
</dbReference>
<evidence type="ECO:0000313" key="2">
    <source>
        <dbReference type="EMBL" id="QKF94433.1"/>
    </source>
</evidence>
<keyword evidence="1" id="KW-0472">Membrane</keyword>
<reference evidence="2 3" key="1">
    <citation type="submission" date="2020-04" db="EMBL/GenBank/DDBJ databases">
        <title>Advantages and limits of metagenomic assembly and binning of a giant virus.</title>
        <authorList>
            <person name="Schulz F."/>
            <person name="Andreani J."/>
            <person name="Francis R."/>
            <person name="Boudjemaa H."/>
            <person name="Bou Khalil J.Y."/>
            <person name="Lee J."/>
            <person name="La Scola B."/>
            <person name="Woyke T."/>
        </authorList>
    </citation>
    <scope>NUCLEOTIDE SEQUENCE [LARGE SCALE GENOMIC DNA]</scope>
    <source>
        <strain evidence="2 3">FV1/VV64</strain>
    </source>
</reference>
<proteinExistence type="predicted"/>
<feature type="transmembrane region" description="Helical" evidence="1">
    <location>
        <begin position="6"/>
        <end position="27"/>
    </location>
</feature>
<keyword evidence="1" id="KW-0812">Transmembrane</keyword>
<evidence type="ECO:0000313" key="3">
    <source>
        <dbReference type="Proteomes" id="UP001162001"/>
    </source>
</evidence>
<sequence>MIELVIIISCVLIFLLSYRILFYLFTFKKTKIKVTQKYSIKIKNFDIYKLFDQNKIEYILMEDIVISKKKCNELWNIIVENKEYNIEYYGFNFPFINCYYRIIALQEMNESDLKS</sequence>
<protein>
    <submittedName>
        <fullName evidence="2">Uncharacterized protein</fullName>
    </submittedName>
</protein>
<organism evidence="2 3">
    <name type="scientific">Fadolivirus FV1/VV64</name>
    <dbReference type="NCBI Taxonomy" id="3070911"/>
    <lineage>
        <taxon>Viruses</taxon>
        <taxon>Varidnaviria</taxon>
        <taxon>Bamfordvirae</taxon>
        <taxon>Nucleocytoviricota</taxon>
        <taxon>Megaviricetes</taxon>
        <taxon>Imitervirales</taxon>
        <taxon>Mimiviridae</taxon>
        <taxon>Klosneuvirinae</taxon>
        <taxon>Fadolivirus</taxon>
        <taxon>Fadolivirus algeromassiliense</taxon>
    </lineage>
</organism>
<gene>
    <name evidence="2" type="ORF">Fadolivirus_1_975</name>
</gene>
<keyword evidence="1" id="KW-1133">Transmembrane helix</keyword>
<name>A0A7D3UR90_9VIRU</name>